<proteinExistence type="predicted"/>
<feature type="signal peptide" evidence="2">
    <location>
        <begin position="1"/>
        <end position="16"/>
    </location>
</feature>
<feature type="chain" id="PRO_5024857774" evidence="2">
    <location>
        <begin position="17"/>
        <end position="241"/>
    </location>
</feature>
<organism evidence="3 4">
    <name type="scientific">Aspergillus transmontanensis</name>
    <dbReference type="NCBI Taxonomy" id="1034304"/>
    <lineage>
        <taxon>Eukaryota</taxon>
        <taxon>Fungi</taxon>
        <taxon>Dikarya</taxon>
        <taxon>Ascomycota</taxon>
        <taxon>Pezizomycotina</taxon>
        <taxon>Eurotiomycetes</taxon>
        <taxon>Eurotiomycetidae</taxon>
        <taxon>Eurotiales</taxon>
        <taxon>Aspergillaceae</taxon>
        <taxon>Aspergillus</taxon>
        <taxon>Aspergillus subgen. Circumdati</taxon>
    </lineage>
</organism>
<feature type="compositionally biased region" description="Polar residues" evidence="1">
    <location>
        <begin position="123"/>
        <end position="140"/>
    </location>
</feature>
<accession>A0A5N6VSR8</accession>
<keyword evidence="2" id="KW-0732">Signal</keyword>
<evidence type="ECO:0000256" key="1">
    <source>
        <dbReference type="SAM" id="MobiDB-lite"/>
    </source>
</evidence>
<protein>
    <submittedName>
        <fullName evidence="3">Uncharacterized protein</fullName>
    </submittedName>
</protein>
<name>A0A5N6VSR8_9EURO</name>
<feature type="compositionally biased region" description="Basic and acidic residues" evidence="1">
    <location>
        <begin position="37"/>
        <end position="48"/>
    </location>
</feature>
<feature type="region of interest" description="Disordered" evidence="1">
    <location>
        <begin position="30"/>
        <end position="140"/>
    </location>
</feature>
<keyword evidence="4" id="KW-1185">Reference proteome</keyword>
<evidence type="ECO:0000313" key="4">
    <source>
        <dbReference type="Proteomes" id="UP000325433"/>
    </source>
</evidence>
<evidence type="ECO:0000313" key="3">
    <source>
        <dbReference type="EMBL" id="KAE8310959.1"/>
    </source>
</evidence>
<feature type="compositionally biased region" description="Polar residues" evidence="1">
    <location>
        <begin position="77"/>
        <end position="88"/>
    </location>
</feature>
<dbReference type="Proteomes" id="UP000325433">
    <property type="component" value="Unassembled WGS sequence"/>
</dbReference>
<dbReference type="EMBL" id="ML738347">
    <property type="protein sequence ID" value="KAE8310959.1"/>
    <property type="molecule type" value="Genomic_DNA"/>
</dbReference>
<dbReference type="AlphaFoldDB" id="A0A5N6VSR8"/>
<gene>
    <name evidence="3" type="ORF">BDV41DRAFT_355599</name>
</gene>
<evidence type="ECO:0000256" key="2">
    <source>
        <dbReference type="SAM" id="SignalP"/>
    </source>
</evidence>
<sequence length="241" mass="26725">MACFWFLHAILPPCLRRFCPDRRSPVGLMDWDNGPQDDSKSATSHDKPLSGSSEYQTPRPLSYEEGQPNPPAPVKSQKYSLFPKQSQPPSAPKMHQRIKPASPADSGEEAIAAIPDTLRKDQAPTNRTIRTSTSSDSGQTIFLPTPDLPEPKQVCCGVPMIDDLTSGQIVLLGYKGVRYPSSRGPIMVLSVMYRGETKMMGCSLSFFNGEGQGALRETLSQHLEQDERLHVYKKYGFQMHA</sequence>
<reference evidence="4" key="1">
    <citation type="submission" date="2019-04" db="EMBL/GenBank/DDBJ databases">
        <title>Friends and foes A comparative genomics studyof 23 Aspergillus species from section Flavi.</title>
        <authorList>
            <consortium name="DOE Joint Genome Institute"/>
            <person name="Kjaerbolling I."/>
            <person name="Vesth T."/>
            <person name="Frisvad J.C."/>
            <person name="Nybo J.L."/>
            <person name="Theobald S."/>
            <person name="Kildgaard S."/>
            <person name="Isbrandt T."/>
            <person name="Kuo A."/>
            <person name="Sato A."/>
            <person name="Lyhne E.K."/>
            <person name="Kogle M.E."/>
            <person name="Wiebenga A."/>
            <person name="Kun R.S."/>
            <person name="Lubbers R.J."/>
            <person name="Makela M.R."/>
            <person name="Barry K."/>
            <person name="Chovatia M."/>
            <person name="Clum A."/>
            <person name="Daum C."/>
            <person name="Haridas S."/>
            <person name="He G."/>
            <person name="LaButti K."/>
            <person name="Lipzen A."/>
            <person name="Mondo S."/>
            <person name="Riley R."/>
            <person name="Salamov A."/>
            <person name="Simmons B.A."/>
            <person name="Magnuson J.K."/>
            <person name="Henrissat B."/>
            <person name="Mortensen U.H."/>
            <person name="Larsen T.O."/>
            <person name="Devries R.P."/>
            <person name="Grigoriev I.V."/>
            <person name="Machida M."/>
            <person name="Baker S.E."/>
            <person name="Andersen M.R."/>
        </authorList>
    </citation>
    <scope>NUCLEOTIDE SEQUENCE [LARGE SCALE GENOMIC DNA]</scope>
    <source>
        <strain evidence="4">CBS 130015</strain>
    </source>
</reference>